<reference evidence="2 3" key="1">
    <citation type="submission" date="2015-12" db="EMBL/GenBank/DDBJ databases">
        <title>Draft genome sequence of Mesorhizobium sp. UFLA 01-765, a multitolerant efficient symbiont and plant-growth promoting strain isolated from Zn-mining soil using Leucaena leucocephala as a trap plant.</title>
        <authorList>
            <person name="Rangel W.M."/>
            <person name="Thijs S."/>
            <person name="Longatti S.M."/>
            <person name="Moreira F.M."/>
            <person name="Weyens N."/>
            <person name="Vangronsveld J."/>
            <person name="Van Hamme J.D."/>
            <person name="Bottos E.M."/>
            <person name="Rineau F."/>
        </authorList>
    </citation>
    <scope>NUCLEOTIDE SEQUENCE [LARGE SCALE GENOMIC DNA]</scope>
    <source>
        <strain evidence="2 3">UFLA 01-765</strain>
    </source>
</reference>
<evidence type="ECO:0000313" key="2">
    <source>
        <dbReference type="EMBL" id="KUM25598.1"/>
    </source>
</evidence>
<evidence type="ECO:0000256" key="1">
    <source>
        <dbReference type="SAM" id="SignalP"/>
    </source>
</evidence>
<gene>
    <name evidence="2" type="ORF">AU467_25870</name>
</gene>
<feature type="signal peptide" evidence="1">
    <location>
        <begin position="1"/>
        <end position="24"/>
    </location>
</feature>
<name>A0A117N364_RHILI</name>
<proteinExistence type="predicted"/>
<dbReference type="EMBL" id="LPWA01000116">
    <property type="protein sequence ID" value="KUM25598.1"/>
    <property type="molecule type" value="Genomic_DNA"/>
</dbReference>
<accession>A0A117N364</accession>
<dbReference type="AlphaFoldDB" id="A0A117N364"/>
<protein>
    <recommendedName>
        <fullName evidence="4">Secreted protein</fullName>
    </recommendedName>
</protein>
<feature type="chain" id="PRO_5007151713" description="Secreted protein" evidence="1">
    <location>
        <begin position="25"/>
        <end position="107"/>
    </location>
</feature>
<keyword evidence="1" id="KW-0732">Signal</keyword>
<organism evidence="2 3">
    <name type="scientific">Rhizobium loti</name>
    <name type="common">Mesorhizobium loti</name>
    <dbReference type="NCBI Taxonomy" id="381"/>
    <lineage>
        <taxon>Bacteria</taxon>
        <taxon>Pseudomonadati</taxon>
        <taxon>Pseudomonadota</taxon>
        <taxon>Alphaproteobacteria</taxon>
        <taxon>Hyphomicrobiales</taxon>
        <taxon>Phyllobacteriaceae</taxon>
        <taxon>Mesorhizobium</taxon>
    </lineage>
</organism>
<comment type="caution">
    <text evidence="2">The sequence shown here is derived from an EMBL/GenBank/DDBJ whole genome shotgun (WGS) entry which is preliminary data.</text>
</comment>
<evidence type="ECO:0008006" key="4">
    <source>
        <dbReference type="Google" id="ProtNLM"/>
    </source>
</evidence>
<evidence type="ECO:0000313" key="3">
    <source>
        <dbReference type="Proteomes" id="UP000053176"/>
    </source>
</evidence>
<sequence length="107" mass="11766">MDLPCCTQGISPLMVSLLITAIEAAVVASPAADAPGGPLMRLTTARVESKLRNHDQKFMPARIPHCAPQRKKHSFILLYDALTRRCRVLIDRSHHRQPVMSQGVAGQ</sequence>
<dbReference type="Proteomes" id="UP000053176">
    <property type="component" value="Unassembled WGS sequence"/>
</dbReference>